<reference evidence="4" key="2">
    <citation type="submission" date="2015-07" db="EMBL/GenBank/DDBJ databases">
        <title>MeaNS - Measles Nucleotide Surveillance Program.</title>
        <authorList>
            <person name="Tran T."/>
            <person name="Druce J."/>
        </authorList>
    </citation>
    <scope>NUCLEOTIDE SEQUENCE</scope>
    <source>
        <strain evidence="4">DSM 9887</strain>
    </source>
</reference>
<gene>
    <name evidence="4" type="ORF">ADS79_06050</name>
    <name evidence="3" type="ORF">BRE01_33820</name>
</gene>
<feature type="transmembrane region" description="Helical" evidence="1">
    <location>
        <begin position="36"/>
        <end position="59"/>
    </location>
</feature>
<feature type="transmembrane region" description="Helical" evidence="1">
    <location>
        <begin position="131"/>
        <end position="151"/>
    </location>
</feature>
<feature type="transmembrane region" description="Helical" evidence="1">
    <location>
        <begin position="350"/>
        <end position="369"/>
    </location>
</feature>
<evidence type="ECO:0000313" key="4">
    <source>
        <dbReference type="EMBL" id="KNB73507.1"/>
    </source>
</evidence>
<feature type="transmembrane region" description="Helical" evidence="1">
    <location>
        <begin position="185"/>
        <end position="204"/>
    </location>
</feature>
<feature type="transmembrane region" description="Helical" evidence="1">
    <location>
        <begin position="426"/>
        <end position="445"/>
    </location>
</feature>
<comment type="caution">
    <text evidence="4">The sequence shown here is derived from an EMBL/GenBank/DDBJ whole genome shotgun (WGS) entry which is preliminary data.</text>
</comment>
<dbReference type="RefSeq" id="WP_049737509.1">
    <property type="nucleotide sequence ID" value="NZ_BJON01000013.1"/>
</dbReference>
<dbReference type="InterPro" id="IPR002823">
    <property type="entry name" value="DUF112_TM"/>
</dbReference>
<reference evidence="5" key="1">
    <citation type="submission" date="2015-07" db="EMBL/GenBank/DDBJ databases">
        <title>Genome sequencing project for genomic taxonomy and phylogenomics of Bacillus-like bacteria.</title>
        <authorList>
            <person name="Liu B."/>
            <person name="Wang J."/>
            <person name="Zhu Y."/>
            <person name="Liu G."/>
            <person name="Chen Q."/>
            <person name="Chen Z."/>
            <person name="Lan J."/>
            <person name="Che J."/>
            <person name="Ge C."/>
            <person name="Shi H."/>
            <person name="Pan Z."/>
            <person name="Liu X."/>
        </authorList>
    </citation>
    <scope>NUCLEOTIDE SEQUENCE [LARGE SCALE GENOMIC DNA]</scope>
    <source>
        <strain evidence="5">DSM 9887</strain>
    </source>
</reference>
<dbReference type="Proteomes" id="UP000319578">
    <property type="component" value="Unassembled WGS sequence"/>
</dbReference>
<protein>
    <submittedName>
        <fullName evidence="4">Membrane protein</fullName>
    </submittedName>
</protein>
<name>A0A0K9YXX5_9BACL</name>
<dbReference type="Pfam" id="PF01970">
    <property type="entry name" value="TctA"/>
    <property type="match status" value="1"/>
</dbReference>
<dbReference type="OrthoDB" id="4391232at2"/>
<dbReference type="EMBL" id="BJON01000013">
    <property type="protein sequence ID" value="GED69680.1"/>
    <property type="molecule type" value="Genomic_DNA"/>
</dbReference>
<proteinExistence type="predicted"/>
<dbReference type="STRING" id="54915.ADS79_06050"/>
<evidence type="ECO:0000259" key="2">
    <source>
        <dbReference type="Pfam" id="PF01970"/>
    </source>
</evidence>
<dbReference type="PATRIC" id="fig|54915.3.peg.6629"/>
<feature type="transmembrane region" description="Helical" evidence="1">
    <location>
        <begin position="103"/>
        <end position="125"/>
    </location>
</feature>
<dbReference type="AlphaFoldDB" id="A0A0K9YXX5"/>
<feature type="domain" description="DUF112" evidence="2">
    <location>
        <begin position="8"/>
        <end position="425"/>
    </location>
</feature>
<evidence type="ECO:0000313" key="5">
    <source>
        <dbReference type="Proteomes" id="UP000036834"/>
    </source>
</evidence>
<keyword evidence="1" id="KW-0812">Transmembrane</keyword>
<evidence type="ECO:0000313" key="3">
    <source>
        <dbReference type="EMBL" id="GED69680.1"/>
    </source>
</evidence>
<accession>A0A0K9YXX5</accession>
<keyword evidence="6" id="KW-1185">Reference proteome</keyword>
<reference evidence="3 6" key="3">
    <citation type="submission" date="2019-06" db="EMBL/GenBank/DDBJ databases">
        <title>Whole genome shotgun sequence of Brevibacillus reuszeri NBRC 15719.</title>
        <authorList>
            <person name="Hosoyama A."/>
            <person name="Uohara A."/>
            <person name="Ohji S."/>
            <person name="Ichikawa N."/>
        </authorList>
    </citation>
    <scope>NUCLEOTIDE SEQUENCE [LARGE SCALE GENOMIC DNA]</scope>
    <source>
        <strain evidence="3 6">NBRC 15719</strain>
    </source>
</reference>
<keyword evidence="1" id="KW-0472">Membrane</keyword>
<feature type="transmembrane region" description="Helical" evidence="1">
    <location>
        <begin position="158"/>
        <end position="179"/>
    </location>
</feature>
<feature type="transmembrane region" description="Helical" evidence="1">
    <location>
        <begin position="389"/>
        <end position="414"/>
    </location>
</feature>
<evidence type="ECO:0000313" key="6">
    <source>
        <dbReference type="Proteomes" id="UP000319578"/>
    </source>
</evidence>
<sequence>MSVLMISILFALAGALIFTLIGLVSGTDETAIIVPFTLLVILLGAPPEAVFSFFMAAVLSKHLTHAIPTALMGVPGDTTAVPLIDHASALRRLGVPHVALRKMLSGGLIGAFIALPTAVLFGQFLGQFADFFKSASGLIFTLAAILIAYFSKGKWVSVLMIIPFAFFIKSIDTFSFSVVEKHLSISFFLGIAIGPMFSDILVSLSSSARKSLVRTAPKEYHLAPEVKSWKGFFPNPFKVLTGRQTAHTAATSFVSSLTFAFSPVGMTSLMGEIVGSRNKGVYKKSTSSLAAMNGVTESTYIAEAIIPLLAFGIPLSPVALGPASPLFNAPPVFTSDPVNNLHNMLTPWEFFLYGLIGLVIASIIAYPFAMNYARTATVFVMKHISQEAIVGMFIGLACLLAFHEAGLVGIMLTLTMATVGGLLNRVLGVSSGVQFMIFYGSTYMMTKLLGA</sequence>
<dbReference type="Proteomes" id="UP000036834">
    <property type="component" value="Unassembled WGS sequence"/>
</dbReference>
<dbReference type="EMBL" id="LGIQ01000005">
    <property type="protein sequence ID" value="KNB73507.1"/>
    <property type="molecule type" value="Genomic_DNA"/>
</dbReference>
<organism evidence="4 5">
    <name type="scientific">Brevibacillus reuszeri</name>
    <dbReference type="NCBI Taxonomy" id="54915"/>
    <lineage>
        <taxon>Bacteria</taxon>
        <taxon>Bacillati</taxon>
        <taxon>Bacillota</taxon>
        <taxon>Bacilli</taxon>
        <taxon>Bacillales</taxon>
        <taxon>Paenibacillaceae</taxon>
        <taxon>Brevibacillus</taxon>
    </lineage>
</organism>
<evidence type="ECO:0000256" key="1">
    <source>
        <dbReference type="SAM" id="Phobius"/>
    </source>
</evidence>
<keyword evidence="1" id="KW-1133">Transmembrane helix</keyword>